<dbReference type="AlphaFoldDB" id="A0A9P6D962"/>
<evidence type="ECO:0000313" key="1">
    <source>
        <dbReference type="EMBL" id="KAF9497751.1"/>
    </source>
</evidence>
<name>A0A9P6D962_PLEER</name>
<dbReference type="OrthoDB" id="3226250at2759"/>
<proteinExistence type="predicted"/>
<gene>
    <name evidence="1" type="ORF">BDN71DRAFT_1444126</name>
</gene>
<reference evidence="1" key="1">
    <citation type="submission" date="2020-11" db="EMBL/GenBank/DDBJ databases">
        <authorList>
            <consortium name="DOE Joint Genome Institute"/>
            <person name="Ahrendt S."/>
            <person name="Riley R."/>
            <person name="Andreopoulos W."/>
            <person name="Labutti K."/>
            <person name="Pangilinan J."/>
            <person name="Ruiz-Duenas F.J."/>
            <person name="Barrasa J.M."/>
            <person name="Sanchez-Garcia M."/>
            <person name="Camarero S."/>
            <person name="Miyauchi S."/>
            <person name="Serrano A."/>
            <person name="Linde D."/>
            <person name="Babiker R."/>
            <person name="Drula E."/>
            <person name="Ayuso-Fernandez I."/>
            <person name="Pacheco R."/>
            <person name="Padilla G."/>
            <person name="Ferreira P."/>
            <person name="Barriuso J."/>
            <person name="Kellner H."/>
            <person name="Castanera R."/>
            <person name="Alfaro M."/>
            <person name="Ramirez L."/>
            <person name="Pisabarro A.G."/>
            <person name="Kuo A."/>
            <person name="Tritt A."/>
            <person name="Lipzen A."/>
            <person name="He G."/>
            <person name="Yan M."/>
            <person name="Ng V."/>
            <person name="Cullen D."/>
            <person name="Martin F."/>
            <person name="Rosso M.-N."/>
            <person name="Henrissat B."/>
            <person name="Hibbett D."/>
            <person name="Martinez A.T."/>
            <person name="Grigoriev I.V."/>
        </authorList>
    </citation>
    <scope>NUCLEOTIDE SEQUENCE</scope>
    <source>
        <strain evidence="1">ATCC 90797</strain>
    </source>
</reference>
<comment type="caution">
    <text evidence="1">The sequence shown here is derived from an EMBL/GenBank/DDBJ whole genome shotgun (WGS) entry which is preliminary data.</text>
</comment>
<dbReference type="EMBL" id="MU154541">
    <property type="protein sequence ID" value="KAF9497751.1"/>
    <property type="molecule type" value="Genomic_DNA"/>
</dbReference>
<keyword evidence="2" id="KW-1185">Reference proteome</keyword>
<evidence type="ECO:0000313" key="2">
    <source>
        <dbReference type="Proteomes" id="UP000807025"/>
    </source>
</evidence>
<dbReference type="Proteomes" id="UP000807025">
    <property type="component" value="Unassembled WGS sequence"/>
</dbReference>
<protein>
    <submittedName>
        <fullName evidence="1">Uncharacterized protein</fullName>
    </submittedName>
</protein>
<accession>A0A9P6D962</accession>
<organism evidence="1 2">
    <name type="scientific">Pleurotus eryngii</name>
    <name type="common">Boletus of the steppes</name>
    <dbReference type="NCBI Taxonomy" id="5323"/>
    <lineage>
        <taxon>Eukaryota</taxon>
        <taxon>Fungi</taxon>
        <taxon>Dikarya</taxon>
        <taxon>Basidiomycota</taxon>
        <taxon>Agaricomycotina</taxon>
        <taxon>Agaricomycetes</taxon>
        <taxon>Agaricomycetidae</taxon>
        <taxon>Agaricales</taxon>
        <taxon>Pleurotineae</taxon>
        <taxon>Pleurotaceae</taxon>
        <taxon>Pleurotus</taxon>
    </lineage>
</organism>
<sequence length="177" mass="20216">MAAKIHTLIEKPFGPYPQHHILADKWRPNSTKIPTLTDVFLYADDRVIGLDDTEVLYPPPRNVPHPATSVIQWYGVLTIDNLKWLSDQGRAWLEADLQQRDIDLHINKATSGLTLDALYGTKKDEGLKIRVYLQGEKHASITYFVDNVHPTKMILTSRLYRYDTRITNSSADICSDL</sequence>